<keyword evidence="4" id="KW-1003">Cell membrane</keyword>
<dbReference type="Proteomes" id="UP000591272">
    <property type="component" value="Unassembled WGS sequence"/>
</dbReference>
<dbReference type="AlphaFoldDB" id="A0A7Y9KFF8"/>
<feature type="transmembrane region" description="Helical" evidence="9">
    <location>
        <begin position="200"/>
        <end position="219"/>
    </location>
</feature>
<feature type="transmembrane region" description="Helical" evidence="9">
    <location>
        <begin position="231"/>
        <end position="248"/>
    </location>
</feature>
<dbReference type="InterPro" id="IPR004638">
    <property type="entry name" value="EmrB-like"/>
</dbReference>
<keyword evidence="7 9" id="KW-0472">Membrane</keyword>
<feature type="transmembrane region" description="Helical" evidence="9">
    <location>
        <begin position="394"/>
        <end position="420"/>
    </location>
</feature>
<feature type="transmembrane region" description="Helical" evidence="9">
    <location>
        <begin position="358"/>
        <end position="382"/>
    </location>
</feature>
<dbReference type="CDD" id="cd17502">
    <property type="entry name" value="MFS_Azr1_MDR_like"/>
    <property type="match status" value="1"/>
</dbReference>
<evidence type="ECO:0000256" key="5">
    <source>
        <dbReference type="ARBA" id="ARBA00022692"/>
    </source>
</evidence>
<feature type="transmembrane region" description="Helical" evidence="9">
    <location>
        <begin position="301"/>
        <end position="321"/>
    </location>
</feature>
<keyword evidence="12" id="KW-1185">Reference proteome</keyword>
<dbReference type="PROSITE" id="PS50850">
    <property type="entry name" value="MFS"/>
    <property type="match status" value="1"/>
</dbReference>
<proteinExistence type="inferred from homology"/>
<dbReference type="RefSeq" id="WP_229810506.1">
    <property type="nucleotide sequence ID" value="NZ_BMRD01000015.1"/>
</dbReference>
<evidence type="ECO:0000256" key="7">
    <source>
        <dbReference type="ARBA" id="ARBA00023136"/>
    </source>
</evidence>
<feature type="transmembrane region" description="Helical" evidence="9">
    <location>
        <begin position="269"/>
        <end position="289"/>
    </location>
</feature>
<feature type="transmembrane region" description="Helical" evidence="9">
    <location>
        <begin position="170"/>
        <end position="188"/>
    </location>
</feature>
<feature type="compositionally biased region" description="Polar residues" evidence="8">
    <location>
        <begin position="509"/>
        <end position="520"/>
    </location>
</feature>
<dbReference type="SUPFAM" id="SSF103473">
    <property type="entry name" value="MFS general substrate transporter"/>
    <property type="match status" value="1"/>
</dbReference>
<dbReference type="GO" id="GO:0022857">
    <property type="term" value="F:transmembrane transporter activity"/>
    <property type="evidence" value="ECO:0007669"/>
    <property type="project" value="InterPro"/>
</dbReference>
<feature type="transmembrane region" description="Helical" evidence="9">
    <location>
        <begin position="78"/>
        <end position="96"/>
    </location>
</feature>
<evidence type="ECO:0000256" key="1">
    <source>
        <dbReference type="ARBA" id="ARBA00004651"/>
    </source>
</evidence>
<dbReference type="PANTHER" id="PTHR23501">
    <property type="entry name" value="MAJOR FACILITATOR SUPERFAMILY"/>
    <property type="match status" value="1"/>
</dbReference>
<dbReference type="PANTHER" id="PTHR23501:SF197">
    <property type="entry name" value="COMD"/>
    <property type="match status" value="1"/>
</dbReference>
<gene>
    <name evidence="11" type="ORF">BJ999_007628</name>
</gene>
<evidence type="ECO:0000256" key="8">
    <source>
        <dbReference type="SAM" id="MobiDB-lite"/>
    </source>
</evidence>
<dbReference type="NCBIfam" id="TIGR00711">
    <property type="entry name" value="efflux_EmrB"/>
    <property type="match status" value="1"/>
</dbReference>
<keyword evidence="5 9" id="KW-0812">Transmembrane</keyword>
<organism evidence="11 12">
    <name type="scientific">Actinomadura citrea</name>
    <dbReference type="NCBI Taxonomy" id="46158"/>
    <lineage>
        <taxon>Bacteria</taxon>
        <taxon>Bacillati</taxon>
        <taxon>Actinomycetota</taxon>
        <taxon>Actinomycetes</taxon>
        <taxon>Streptosporangiales</taxon>
        <taxon>Thermomonosporaceae</taxon>
        <taxon>Actinomadura</taxon>
    </lineage>
</organism>
<feature type="transmembrane region" description="Helical" evidence="9">
    <location>
        <begin position="12"/>
        <end position="35"/>
    </location>
</feature>
<feature type="transmembrane region" description="Helical" evidence="9">
    <location>
        <begin position="47"/>
        <end position="66"/>
    </location>
</feature>
<evidence type="ECO:0000256" key="9">
    <source>
        <dbReference type="SAM" id="Phobius"/>
    </source>
</evidence>
<dbReference type="InterPro" id="IPR011701">
    <property type="entry name" value="MFS"/>
</dbReference>
<accession>A0A7Y9KFF8</accession>
<dbReference type="InterPro" id="IPR020846">
    <property type="entry name" value="MFS_dom"/>
</dbReference>
<feature type="transmembrane region" description="Helical" evidence="9">
    <location>
        <begin position="140"/>
        <end position="158"/>
    </location>
</feature>
<dbReference type="InterPro" id="IPR036259">
    <property type="entry name" value="MFS_trans_sf"/>
</dbReference>
<sequence>MTAPARPRSFRLGVFGLLLGMFLAMLDGLIVGTALPTIIGDLGGLDHLSWVVTAYMLAGAATTPVWGKLGDLYGRKATFVTAITIFLAGSMLAGLARDMPQLIAFRAVQGLGAGGLMVGAIAIIGVLVPPRDSGRLQSMIGAIMPVAYVGGPLLGGLLTDRLSWRWTFYANVPVGALALLLIATRIHLPPVERVKAPIDYAGAALLTVAVLALTLVAGWGGTAHPWTSPQVLVAAAVGVLALAALVPVERRAAEPIIPPRLFGDRDFTLAQILSFLAGAVMLSAVNYLPQYMQYVRQASPAASGMLLLPLMFGMLGAQTLTGHLISRNGRYRMYPILGGALMTAGTLVLLLLDTDTGTATASALTALAGIGIGLVMQSTLLLTINSADPRDMGAATATVTLLRTTGGSLGIALLGALYAARMHAGLTDRLGPAQADRLSAVTPAMLDDLSASAREAVRSAVTSGLHGILLGAAALSALAFGVTWLIRATPLRTDPSPTRPKRQAHTSDPGPSSPTGADEA</sequence>
<keyword evidence="6 9" id="KW-1133">Transmembrane helix</keyword>
<dbReference type="PRINTS" id="PR01036">
    <property type="entry name" value="TCRTETB"/>
</dbReference>
<dbReference type="Pfam" id="PF07690">
    <property type="entry name" value="MFS_1"/>
    <property type="match status" value="1"/>
</dbReference>
<feature type="transmembrane region" description="Helical" evidence="9">
    <location>
        <begin position="108"/>
        <end position="128"/>
    </location>
</feature>
<name>A0A7Y9KFF8_9ACTN</name>
<protein>
    <submittedName>
        <fullName evidence="11">EmrB/QacA subfamily drug resistance transporter</fullName>
    </submittedName>
</protein>
<dbReference type="FunFam" id="1.20.1720.10:FF:000004">
    <property type="entry name" value="EmrB/QacA family drug resistance transporter"/>
    <property type="match status" value="1"/>
</dbReference>
<comment type="similarity">
    <text evidence="2">Belongs to the major facilitator superfamily. TCR/Tet family.</text>
</comment>
<evidence type="ECO:0000259" key="10">
    <source>
        <dbReference type="PROSITE" id="PS50850"/>
    </source>
</evidence>
<feature type="transmembrane region" description="Helical" evidence="9">
    <location>
        <begin position="465"/>
        <end position="486"/>
    </location>
</feature>
<evidence type="ECO:0000256" key="4">
    <source>
        <dbReference type="ARBA" id="ARBA00022475"/>
    </source>
</evidence>
<dbReference type="Gene3D" id="1.20.1720.10">
    <property type="entry name" value="Multidrug resistance protein D"/>
    <property type="match status" value="1"/>
</dbReference>
<comment type="subcellular location">
    <subcellularLocation>
        <location evidence="1">Cell membrane</location>
        <topology evidence="1">Multi-pass membrane protein</topology>
    </subcellularLocation>
</comment>
<dbReference type="GO" id="GO:0005886">
    <property type="term" value="C:plasma membrane"/>
    <property type="evidence" value="ECO:0007669"/>
    <property type="project" value="UniProtKB-SubCell"/>
</dbReference>
<keyword evidence="3" id="KW-0813">Transport</keyword>
<dbReference type="Gene3D" id="1.20.1250.20">
    <property type="entry name" value="MFS general substrate transporter like domains"/>
    <property type="match status" value="1"/>
</dbReference>
<feature type="transmembrane region" description="Helical" evidence="9">
    <location>
        <begin position="333"/>
        <end position="352"/>
    </location>
</feature>
<evidence type="ECO:0000256" key="3">
    <source>
        <dbReference type="ARBA" id="ARBA00022448"/>
    </source>
</evidence>
<evidence type="ECO:0000256" key="2">
    <source>
        <dbReference type="ARBA" id="ARBA00007520"/>
    </source>
</evidence>
<evidence type="ECO:0000313" key="11">
    <source>
        <dbReference type="EMBL" id="NYE17332.1"/>
    </source>
</evidence>
<reference evidence="11 12" key="1">
    <citation type="submission" date="2020-07" db="EMBL/GenBank/DDBJ databases">
        <title>Sequencing the genomes of 1000 actinobacteria strains.</title>
        <authorList>
            <person name="Klenk H.-P."/>
        </authorList>
    </citation>
    <scope>NUCLEOTIDE SEQUENCE [LARGE SCALE GENOMIC DNA]</scope>
    <source>
        <strain evidence="11 12">DSM 43461</strain>
    </source>
</reference>
<evidence type="ECO:0000313" key="12">
    <source>
        <dbReference type="Proteomes" id="UP000591272"/>
    </source>
</evidence>
<comment type="caution">
    <text evidence="11">The sequence shown here is derived from an EMBL/GenBank/DDBJ whole genome shotgun (WGS) entry which is preliminary data.</text>
</comment>
<feature type="domain" description="Major facilitator superfamily (MFS) profile" evidence="10">
    <location>
        <begin position="13"/>
        <end position="491"/>
    </location>
</feature>
<dbReference type="EMBL" id="JACCBT010000001">
    <property type="protein sequence ID" value="NYE17332.1"/>
    <property type="molecule type" value="Genomic_DNA"/>
</dbReference>
<evidence type="ECO:0000256" key="6">
    <source>
        <dbReference type="ARBA" id="ARBA00022989"/>
    </source>
</evidence>
<feature type="region of interest" description="Disordered" evidence="8">
    <location>
        <begin position="490"/>
        <end position="520"/>
    </location>
</feature>